<keyword evidence="3" id="KW-0479">Metal-binding</keyword>
<evidence type="ECO:0000256" key="8">
    <source>
        <dbReference type="ARBA" id="ARBA00043090"/>
    </source>
</evidence>
<dbReference type="GO" id="GO:0016491">
    <property type="term" value="F:oxidoreductase activity"/>
    <property type="evidence" value="ECO:0007669"/>
    <property type="project" value="UniProtKB-KW"/>
</dbReference>
<dbReference type="PROSITE" id="PS51318">
    <property type="entry name" value="TAT"/>
    <property type="match status" value="1"/>
</dbReference>
<comment type="caution">
    <text evidence="15">The sequence shown here is derived from an EMBL/GenBank/DDBJ whole genome shotgun (WGS) entry which is preliminary data.</text>
</comment>
<dbReference type="SUPFAM" id="SSF49503">
    <property type="entry name" value="Cupredoxins"/>
    <property type="match status" value="3"/>
</dbReference>
<evidence type="ECO:0000256" key="1">
    <source>
        <dbReference type="ARBA" id="ARBA00010609"/>
    </source>
</evidence>
<feature type="domain" description="Plastocyanin-like" evidence="13">
    <location>
        <begin position="397"/>
        <end position="509"/>
    </location>
</feature>
<evidence type="ECO:0000256" key="7">
    <source>
        <dbReference type="ARBA" id="ARBA00042896"/>
    </source>
</evidence>
<comment type="catalytic activity">
    <reaction evidence="9">
        <text>4 Cu(+) + O2 + 4 H(+) = 4 Cu(2+) + 2 H2O</text>
        <dbReference type="Rhea" id="RHEA:30083"/>
        <dbReference type="ChEBI" id="CHEBI:15377"/>
        <dbReference type="ChEBI" id="CHEBI:15378"/>
        <dbReference type="ChEBI" id="CHEBI:15379"/>
        <dbReference type="ChEBI" id="CHEBI:29036"/>
        <dbReference type="ChEBI" id="CHEBI:49552"/>
        <dbReference type="EC" id="1.16.3.4"/>
    </reaction>
    <physiologicalReaction direction="left-to-right" evidence="9">
        <dbReference type="Rhea" id="RHEA:30084"/>
    </physiologicalReaction>
</comment>
<gene>
    <name evidence="15" type="ORF">HNR21_000534</name>
</gene>
<dbReference type="Gene3D" id="2.60.40.420">
    <property type="entry name" value="Cupredoxins - blue copper proteins"/>
    <property type="match status" value="3"/>
</dbReference>
<organism evidence="15 16">
    <name type="scientific">Thermomonospora cellulosilytica</name>
    <dbReference type="NCBI Taxonomy" id="1411118"/>
    <lineage>
        <taxon>Bacteria</taxon>
        <taxon>Bacillati</taxon>
        <taxon>Actinomycetota</taxon>
        <taxon>Actinomycetes</taxon>
        <taxon>Streptosporangiales</taxon>
        <taxon>Thermomonosporaceae</taxon>
        <taxon>Thermomonospora</taxon>
    </lineage>
</organism>
<feature type="domain" description="Plastocyanin-like" evidence="12">
    <location>
        <begin position="264"/>
        <end position="326"/>
    </location>
</feature>
<proteinExistence type="inferred from homology"/>
<dbReference type="InterPro" id="IPR002355">
    <property type="entry name" value="Cu_oxidase_Cu_BS"/>
</dbReference>
<dbReference type="PANTHER" id="PTHR48267:SF1">
    <property type="entry name" value="BILIRUBIN OXIDASE"/>
    <property type="match status" value="1"/>
</dbReference>
<dbReference type="Pfam" id="PF07732">
    <property type="entry name" value="Cu-oxidase_3"/>
    <property type="match status" value="1"/>
</dbReference>
<evidence type="ECO:0000256" key="5">
    <source>
        <dbReference type="ARBA" id="ARBA00038978"/>
    </source>
</evidence>
<evidence type="ECO:0000259" key="13">
    <source>
        <dbReference type="Pfam" id="PF07731"/>
    </source>
</evidence>
<feature type="transmembrane region" description="Helical" evidence="11">
    <location>
        <begin position="28"/>
        <end position="49"/>
    </location>
</feature>
<keyword evidence="16" id="KW-1185">Reference proteome</keyword>
<evidence type="ECO:0000256" key="2">
    <source>
        <dbReference type="ARBA" id="ARBA00011245"/>
    </source>
</evidence>
<evidence type="ECO:0000256" key="6">
    <source>
        <dbReference type="ARBA" id="ARBA00041027"/>
    </source>
</evidence>
<dbReference type="PROSITE" id="PS00080">
    <property type="entry name" value="MULTICOPPER_OXIDASE2"/>
    <property type="match status" value="1"/>
</dbReference>
<dbReference type="AlphaFoldDB" id="A0A7W3R6I6"/>
<dbReference type="GO" id="GO:0005507">
    <property type="term" value="F:copper ion binding"/>
    <property type="evidence" value="ECO:0007669"/>
    <property type="project" value="InterPro"/>
</dbReference>
<dbReference type="CDD" id="cd04232">
    <property type="entry name" value="CuRO_1_CueO_FtsP"/>
    <property type="match status" value="1"/>
</dbReference>
<dbReference type="RefSeq" id="WP_182703886.1">
    <property type="nucleotide sequence ID" value="NZ_JACJII010000001.1"/>
</dbReference>
<dbReference type="InterPro" id="IPR011707">
    <property type="entry name" value="Cu-oxidase-like_N"/>
</dbReference>
<evidence type="ECO:0000313" key="15">
    <source>
        <dbReference type="EMBL" id="MBA9001652.1"/>
    </source>
</evidence>
<name>A0A7W3R6I6_9ACTN</name>
<sequence>MNLRSQRPAAAETAGPARKGPRITRRTVLKAGLIGVPSVLAAGGGWAGWQWASADISTAGEVSFTDRLYVPPLARSTRDPDGRRVFDLRAAPGRRRLRPGRPTETWGLNGPMLGPTLRAARGETVQVNVRNDLPETTTIHWHGMHLPARMDGGPHQPIAPGATWSPYWTIDQPAATLWYHPHPHGQTARHVYRGLAGMFIVDDPDASVAGLPSRYGVDDIPLIVQDVLLDDDNRLVERRRPMNGVGVLGDQVLVNGVLHPYHEVTTERVRLRLLNGSGARVYRFGFTDGRSFAVVGSDGGLLPAPYETDRIQLSPGERAEIVVTFRPGRRAVLRSHPPDLGVDVWNGRFSGGDDTLDVMEFRPAARLAPSPALPSRLAAAPALAAASAPVTRRFELSGFSVNGRRMDMNRIDFGVVRNTTEVWEITAIDSKPHNFHVHDVQFQVLSVDGAPPPPELRGWKDTVYIPDRRPVRIALRFGEHTDPRTPYMFHCHVLYHEDQGLMGQFVVTEPGQVPQAPPSAHHH</sequence>
<dbReference type="InterPro" id="IPR006311">
    <property type="entry name" value="TAT_signal"/>
</dbReference>
<evidence type="ECO:0000313" key="16">
    <source>
        <dbReference type="Proteomes" id="UP000539313"/>
    </source>
</evidence>
<evidence type="ECO:0000259" key="12">
    <source>
        <dbReference type="Pfam" id="PF00394"/>
    </source>
</evidence>
<keyword evidence="11" id="KW-0812">Transmembrane</keyword>
<evidence type="ECO:0000256" key="4">
    <source>
        <dbReference type="ARBA" id="ARBA00023002"/>
    </source>
</evidence>
<keyword evidence="4" id="KW-0560">Oxidoreductase</keyword>
<dbReference type="InterPro" id="IPR045087">
    <property type="entry name" value="Cu-oxidase_fam"/>
</dbReference>
<feature type="domain" description="Plastocyanin-like" evidence="14">
    <location>
        <begin position="100"/>
        <end position="204"/>
    </location>
</feature>
<dbReference type="CDD" id="cd13867">
    <property type="entry name" value="CuRO_2_CueO_FtsP"/>
    <property type="match status" value="1"/>
</dbReference>
<evidence type="ECO:0000256" key="10">
    <source>
        <dbReference type="SAM" id="MobiDB-lite"/>
    </source>
</evidence>
<reference evidence="15 16" key="1">
    <citation type="submission" date="2020-08" db="EMBL/GenBank/DDBJ databases">
        <title>Sequencing the genomes of 1000 actinobacteria strains.</title>
        <authorList>
            <person name="Klenk H.-P."/>
        </authorList>
    </citation>
    <scope>NUCLEOTIDE SEQUENCE [LARGE SCALE GENOMIC DNA]</scope>
    <source>
        <strain evidence="15 16">DSM 45823</strain>
    </source>
</reference>
<dbReference type="InterPro" id="IPR008972">
    <property type="entry name" value="Cupredoxin"/>
</dbReference>
<dbReference type="Pfam" id="PF07731">
    <property type="entry name" value="Cu-oxidase_2"/>
    <property type="match status" value="1"/>
</dbReference>
<dbReference type="PANTHER" id="PTHR48267">
    <property type="entry name" value="CUPREDOXIN SUPERFAMILY PROTEIN"/>
    <property type="match status" value="1"/>
</dbReference>
<dbReference type="CDD" id="cd13890">
    <property type="entry name" value="CuRO_3_CueO_FtsP"/>
    <property type="match status" value="1"/>
</dbReference>
<accession>A0A7W3R6I6</accession>
<evidence type="ECO:0000256" key="3">
    <source>
        <dbReference type="ARBA" id="ARBA00022723"/>
    </source>
</evidence>
<dbReference type="InterPro" id="IPR011706">
    <property type="entry name" value="Cu-oxidase_C"/>
</dbReference>
<dbReference type="Pfam" id="PF00394">
    <property type="entry name" value="Cu-oxidase"/>
    <property type="match status" value="1"/>
</dbReference>
<dbReference type="EC" id="1.16.3.4" evidence="5"/>
<dbReference type="InterPro" id="IPR001117">
    <property type="entry name" value="Cu-oxidase_2nd"/>
</dbReference>
<comment type="similarity">
    <text evidence="1">Belongs to the multicopper oxidase family.</text>
</comment>
<evidence type="ECO:0000259" key="14">
    <source>
        <dbReference type="Pfam" id="PF07732"/>
    </source>
</evidence>
<dbReference type="Proteomes" id="UP000539313">
    <property type="component" value="Unassembled WGS sequence"/>
</dbReference>
<keyword evidence="11" id="KW-1133">Transmembrane helix</keyword>
<feature type="region of interest" description="Disordered" evidence="10">
    <location>
        <begin position="1"/>
        <end position="22"/>
    </location>
</feature>
<evidence type="ECO:0000256" key="9">
    <source>
        <dbReference type="ARBA" id="ARBA00048092"/>
    </source>
</evidence>
<evidence type="ECO:0000256" key="11">
    <source>
        <dbReference type="SAM" id="Phobius"/>
    </source>
</evidence>
<comment type="subunit">
    <text evidence="2">Monomer.</text>
</comment>
<protein>
    <recommendedName>
        <fullName evidence="6">Multicopper oxidase CueO</fullName>
        <ecNumber evidence="5">1.16.3.4</ecNumber>
    </recommendedName>
    <alternativeName>
        <fullName evidence="7">Copper efflux oxidase</fullName>
    </alternativeName>
    <alternativeName>
        <fullName evidence="8">Cuprous oxidase</fullName>
    </alternativeName>
</protein>
<dbReference type="EMBL" id="JACJII010000001">
    <property type="protein sequence ID" value="MBA9001652.1"/>
    <property type="molecule type" value="Genomic_DNA"/>
</dbReference>
<keyword evidence="11" id="KW-0472">Membrane</keyword>